<sequence>MSAQYQVEGDSAASISASIETGVRRGVWEVNMVLPPVRVLADFLHVSPATVSKAYQELRQRGVVETEGRRGTRIRSRPPVAGPRSALRLPVPAGVLDLSSGEPDIELLPSLGRALRAVAETNGPPQGYASAAAMPELIEAARPRLIAGGIPADDTEITVTAGTLDAVERLLTAHLRPGDAVAVEDPGWANLLDLVAALGLRPVPVTVDDEGPEPASMAAALQSGARAAVITVRAQNPTGAAVSEARAESLRALFAGSPGVLVIEDDHAAELAEHPPHCIGPVTGAWALTRSASKPFGPDLRVAVLAGDEATIARVVGRMRIGSGWVSTVLQRLLLHLWADDEVTAVIAEAARAYGRRRVALIEALAARGVAAEGATGINVWVPVPDETRTVGVLREAGYAVAPGSLFRQSAPPGVRISIGPLPEEQTPALADAVALAVSPPSLSAPTR</sequence>
<keyword evidence="7" id="KW-0032">Aminotransferase</keyword>
<evidence type="ECO:0000313" key="8">
    <source>
        <dbReference type="Proteomes" id="UP000598996"/>
    </source>
</evidence>
<keyword evidence="3" id="KW-0805">Transcription regulation</keyword>
<organism evidence="7 8">
    <name type="scientific">Paractinoplanes lichenicola</name>
    <dbReference type="NCBI Taxonomy" id="2802976"/>
    <lineage>
        <taxon>Bacteria</taxon>
        <taxon>Bacillati</taxon>
        <taxon>Actinomycetota</taxon>
        <taxon>Actinomycetes</taxon>
        <taxon>Micromonosporales</taxon>
        <taxon>Micromonosporaceae</taxon>
        <taxon>Paractinoplanes</taxon>
    </lineage>
</organism>
<dbReference type="GO" id="GO:0008483">
    <property type="term" value="F:transaminase activity"/>
    <property type="evidence" value="ECO:0007669"/>
    <property type="project" value="UniProtKB-KW"/>
</dbReference>
<dbReference type="InterPro" id="IPR004839">
    <property type="entry name" value="Aminotransferase_I/II_large"/>
</dbReference>
<keyword evidence="8" id="KW-1185">Reference proteome</keyword>
<dbReference type="CDD" id="cd00609">
    <property type="entry name" value="AAT_like"/>
    <property type="match status" value="1"/>
</dbReference>
<evidence type="ECO:0000256" key="3">
    <source>
        <dbReference type="ARBA" id="ARBA00023015"/>
    </source>
</evidence>
<dbReference type="PANTHER" id="PTHR46577:SF1">
    <property type="entry name" value="HTH-TYPE TRANSCRIPTIONAL REGULATORY PROTEIN GABR"/>
    <property type="match status" value="1"/>
</dbReference>
<feature type="domain" description="HTH gntR-type" evidence="6">
    <location>
        <begin position="9"/>
        <end position="77"/>
    </location>
</feature>
<comment type="caution">
    <text evidence="7">The sequence shown here is derived from an EMBL/GenBank/DDBJ whole genome shotgun (WGS) entry which is preliminary data.</text>
</comment>
<dbReference type="InterPro" id="IPR015424">
    <property type="entry name" value="PyrdxlP-dep_Trfase"/>
</dbReference>
<dbReference type="Pfam" id="PF00392">
    <property type="entry name" value="GntR"/>
    <property type="match status" value="1"/>
</dbReference>
<dbReference type="InterPro" id="IPR000524">
    <property type="entry name" value="Tscrpt_reg_HTH_GntR"/>
</dbReference>
<dbReference type="Proteomes" id="UP000598996">
    <property type="component" value="Unassembled WGS sequence"/>
</dbReference>
<keyword evidence="7" id="KW-0808">Transferase</keyword>
<dbReference type="InterPro" id="IPR051446">
    <property type="entry name" value="HTH_trans_reg/aminotransferase"/>
</dbReference>
<dbReference type="RefSeq" id="WP_202990054.1">
    <property type="nucleotide sequence ID" value="NZ_JAENHO010000002.1"/>
</dbReference>
<dbReference type="Gene3D" id="3.40.640.10">
    <property type="entry name" value="Type I PLP-dependent aspartate aminotransferase-like (Major domain)"/>
    <property type="match status" value="1"/>
</dbReference>
<keyword evidence="4" id="KW-0238">DNA-binding</keyword>
<dbReference type="EMBL" id="JAENHO010000002">
    <property type="protein sequence ID" value="MBL7253658.1"/>
    <property type="molecule type" value="Genomic_DNA"/>
</dbReference>
<proteinExistence type="inferred from homology"/>
<dbReference type="PROSITE" id="PS50949">
    <property type="entry name" value="HTH_GNTR"/>
    <property type="match status" value="1"/>
</dbReference>
<reference evidence="7 8" key="1">
    <citation type="submission" date="2021-01" db="EMBL/GenBank/DDBJ databases">
        <title>Actinoplanes sp. nov. LDG1-01 isolated from lichen.</title>
        <authorList>
            <person name="Saeng-In P."/>
            <person name="Phongsopitanun W."/>
            <person name="Kanchanasin P."/>
            <person name="Yuki M."/>
            <person name="Kudo T."/>
            <person name="Ohkuma M."/>
            <person name="Tanasupawat S."/>
        </authorList>
    </citation>
    <scope>NUCLEOTIDE SEQUENCE [LARGE SCALE GENOMIC DNA]</scope>
    <source>
        <strain evidence="7 8">LDG1-01</strain>
    </source>
</reference>
<evidence type="ECO:0000313" key="7">
    <source>
        <dbReference type="EMBL" id="MBL7253658.1"/>
    </source>
</evidence>
<keyword evidence="5" id="KW-0804">Transcription</keyword>
<evidence type="ECO:0000256" key="5">
    <source>
        <dbReference type="ARBA" id="ARBA00023163"/>
    </source>
</evidence>
<dbReference type="SUPFAM" id="SSF46785">
    <property type="entry name" value="Winged helix' DNA-binding domain"/>
    <property type="match status" value="1"/>
</dbReference>
<protein>
    <submittedName>
        <fullName evidence="7">Aminotransferase class I/II-fold pyridoxal phosphate-dependent enzyme</fullName>
    </submittedName>
</protein>
<comment type="similarity">
    <text evidence="1">In the C-terminal section; belongs to the class-I pyridoxal-phosphate-dependent aminotransferase family.</text>
</comment>
<dbReference type="SMART" id="SM00345">
    <property type="entry name" value="HTH_GNTR"/>
    <property type="match status" value="1"/>
</dbReference>
<evidence type="ECO:0000256" key="1">
    <source>
        <dbReference type="ARBA" id="ARBA00005384"/>
    </source>
</evidence>
<evidence type="ECO:0000259" key="6">
    <source>
        <dbReference type="PROSITE" id="PS50949"/>
    </source>
</evidence>
<dbReference type="CDD" id="cd07377">
    <property type="entry name" value="WHTH_GntR"/>
    <property type="match status" value="1"/>
</dbReference>
<dbReference type="PANTHER" id="PTHR46577">
    <property type="entry name" value="HTH-TYPE TRANSCRIPTIONAL REGULATORY PROTEIN GABR"/>
    <property type="match status" value="1"/>
</dbReference>
<keyword evidence="2" id="KW-0663">Pyridoxal phosphate</keyword>
<gene>
    <name evidence="7" type="ORF">JKJ07_04965</name>
</gene>
<dbReference type="SUPFAM" id="SSF53383">
    <property type="entry name" value="PLP-dependent transferases"/>
    <property type="match status" value="1"/>
</dbReference>
<evidence type="ECO:0000256" key="2">
    <source>
        <dbReference type="ARBA" id="ARBA00022898"/>
    </source>
</evidence>
<dbReference type="InterPro" id="IPR036388">
    <property type="entry name" value="WH-like_DNA-bd_sf"/>
</dbReference>
<dbReference type="InterPro" id="IPR036390">
    <property type="entry name" value="WH_DNA-bd_sf"/>
</dbReference>
<accession>A0ABS1VG31</accession>
<dbReference type="Gene3D" id="1.10.10.10">
    <property type="entry name" value="Winged helix-like DNA-binding domain superfamily/Winged helix DNA-binding domain"/>
    <property type="match status" value="1"/>
</dbReference>
<name>A0ABS1VG31_9ACTN</name>
<dbReference type="Pfam" id="PF00155">
    <property type="entry name" value="Aminotran_1_2"/>
    <property type="match status" value="1"/>
</dbReference>
<evidence type="ECO:0000256" key="4">
    <source>
        <dbReference type="ARBA" id="ARBA00023125"/>
    </source>
</evidence>
<dbReference type="InterPro" id="IPR015421">
    <property type="entry name" value="PyrdxlP-dep_Trfase_major"/>
</dbReference>